<accession>A0A9J6ES68</accession>
<dbReference type="InterPro" id="IPR032675">
    <property type="entry name" value="LRR_dom_sf"/>
</dbReference>
<evidence type="ECO:0000313" key="1">
    <source>
        <dbReference type="EMBL" id="KAH8037198.1"/>
    </source>
</evidence>
<dbReference type="SUPFAM" id="SSF52047">
    <property type="entry name" value="RNI-like"/>
    <property type="match status" value="1"/>
</dbReference>
<dbReference type="EMBL" id="JABSTU010000002">
    <property type="protein sequence ID" value="KAH8037198.1"/>
    <property type="molecule type" value="Genomic_DNA"/>
</dbReference>
<reference evidence="1" key="1">
    <citation type="journal article" date="2020" name="Cell">
        <title>Large-Scale Comparative Analyses of Tick Genomes Elucidate Their Genetic Diversity and Vector Capacities.</title>
        <authorList>
            <consortium name="Tick Genome and Microbiome Consortium (TIGMIC)"/>
            <person name="Jia N."/>
            <person name="Wang J."/>
            <person name="Shi W."/>
            <person name="Du L."/>
            <person name="Sun Y."/>
            <person name="Zhan W."/>
            <person name="Jiang J.F."/>
            <person name="Wang Q."/>
            <person name="Zhang B."/>
            <person name="Ji P."/>
            <person name="Bell-Sakyi L."/>
            <person name="Cui X.M."/>
            <person name="Yuan T.T."/>
            <person name="Jiang B.G."/>
            <person name="Yang W.F."/>
            <person name="Lam T.T."/>
            <person name="Chang Q.C."/>
            <person name="Ding S.J."/>
            <person name="Wang X.J."/>
            <person name="Zhu J.G."/>
            <person name="Ruan X.D."/>
            <person name="Zhao L."/>
            <person name="Wei J.T."/>
            <person name="Ye R.Z."/>
            <person name="Que T.C."/>
            <person name="Du C.H."/>
            <person name="Zhou Y.H."/>
            <person name="Cheng J.X."/>
            <person name="Dai P.F."/>
            <person name="Guo W.B."/>
            <person name="Han X.H."/>
            <person name="Huang E.J."/>
            <person name="Li L.F."/>
            <person name="Wei W."/>
            <person name="Gao Y.C."/>
            <person name="Liu J.Z."/>
            <person name="Shao H.Z."/>
            <person name="Wang X."/>
            <person name="Wang C.C."/>
            <person name="Yang T.C."/>
            <person name="Huo Q.B."/>
            <person name="Li W."/>
            <person name="Chen H.Y."/>
            <person name="Chen S.E."/>
            <person name="Zhou L.G."/>
            <person name="Ni X.B."/>
            <person name="Tian J.H."/>
            <person name="Sheng Y."/>
            <person name="Liu T."/>
            <person name="Pan Y.S."/>
            <person name="Xia L.Y."/>
            <person name="Li J."/>
            <person name="Zhao F."/>
            <person name="Cao W.C."/>
        </authorList>
    </citation>
    <scope>NUCLEOTIDE SEQUENCE</scope>
    <source>
        <strain evidence="1">Rmic-2018</strain>
    </source>
</reference>
<protein>
    <submittedName>
        <fullName evidence="1">Uncharacterized protein</fullName>
    </submittedName>
</protein>
<comment type="caution">
    <text evidence="1">The sequence shown here is derived from an EMBL/GenBank/DDBJ whole genome shotgun (WGS) entry which is preliminary data.</text>
</comment>
<organism evidence="1 2">
    <name type="scientific">Rhipicephalus microplus</name>
    <name type="common">Cattle tick</name>
    <name type="synonym">Boophilus microplus</name>
    <dbReference type="NCBI Taxonomy" id="6941"/>
    <lineage>
        <taxon>Eukaryota</taxon>
        <taxon>Metazoa</taxon>
        <taxon>Ecdysozoa</taxon>
        <taxon>Arthropoda</taxon>
        <taxon>Chelicerata</taxon>
        <taxon>Arachnida</taxon>
        <taxon>Acari</taxon>
        <taxon>Parasitiformes</taxon>
        <taxon>Ixodida</taxon>
        <taxon>Ixodoidea</taxon>
        <taxon>Ixodidae</taxon>
        <taxon>Rhipicephalinae</taxon>
        <taxon>Rhipicephalus</taxon>
        <taxon>Boophilus</taxon>
    </lineage>
</organism>
<dbReference type="AlphaFoldDB" id="A0A9J6ES68"/>
<evidence type="ECO:0000313" key="2">
    <source>
        <dbReference type="Proteomes" id="UP000821866"/>
    </source>
</evidence>
<proteinExistence type="predicted"/>
<sequence length="223" mass="25308">MLEVRLFLTSVRPYNSISTALPCLNHLAELYCKVARLEQCICEGLSKLLVRTISLTTLKLSARHLSNAAAVVILDGLKRNRTVTSLSLCRRASLVLCQQGAEFTDYLRKNQKLRRLIMRSQSLKDVIVPTLVIRSLFSPLTLSEVTLVDFPLSNENSRLVAEMLGENRSLREYHIVRCLLYRTNRFPKSDSSSDRISPWITAFAKSATLERLTTDLSCFNLEE</sequence>
<reference evidence="1" key="2">
    <citation type="submission" date="2021-09" db="EMBL/GenBank/DDBJ databases">
        <authorList>
            <person name="Jia N."/>
            <person name="Wang J."/>
            <person name="Shi W."/>
            <person name="Du L."/>
            <person name="Sun Y."/>
            <person name="Zhan W."/>
            <person name="Jiang J."/>
            <person name="Wang Q."/>
            <person name="Zhang B."/>
            <person name="Ji P."/>
            <person name="Sakyi L.B."/>
            <person name="Cui X."/>
            <person name="Yuan T."/>
            <person name="Jiang B."/>
            <person name="Yang W."/>
            <person name="Lam T.T.-Y."/>
            <person name="Chang Q."/>
            <person name="Ding S."/>
            <person name="Wang X."/>
            <person name="Zhu J."/>
            <person name="Ruan X."/>
            <person name="Zhao L."/>
            <person name="Wei J."/>
            <person name="Que T."/>
            <person name="Du C."/>
            <person name="Cheng J."/>
            <person name="Dai P."/>
            <person name="Han X."/>
            <person name="Huang E."/>
            <person name="Gao Y."/>
            <person name="Liu J."/>
            <person name="Shao H."/>
            <person name="Ye R."/>
            <person name="Li L."/>
            <person name="Wei W."/>
            <person name="Wang X."/>
            <person name="Wang C."/>
            <person name="Huo Q."/>
            <person name="Li W."/>
            <person name="Guo W."/>
            <person name="Chen H."/>
            <person name="Chen S."/>
            <person name="Zhou L."/>
            <person name="Zhou L."/>
            <person name="Ni X."/>
            <person name="Tian J."/>
            <person name="Zhou Y."/>
            <person name="Sheng Y."/>
            <person name="Liu T."/>
            <person name="Pan Y."/>
            <person name="Xia L."/>
            <person name="Li J."/>
            <person name="Zhao F."/>
            <person name="Cao W."/>
        </authorList>
    </citation>
    <scope>NUCLEOTIDE SEQUENCE</scope>
    <source>
        <strain evidence="1">Rmic-2018</strain>
        <tissue evidence="1">Larvae</tissue>
    </source>
</reference>
<name>A0A9J6ES68_RHIMP</name>
<keyword evidence="2" id="KW-1185">Reference proteome</keyword>
<gene>
    <name evidence="1" type="ORF">HPB51_008905</name>
</gene>
<dbReference type="Proteomes" id="UP000821866">
    <property type="component" value="Chromosome 10"/>
</dbReference>
<dbReference type="Gene3D" id="3.80.10.10">
    <property type="entry name" value="Ribonuclease Inhibitor"/>
    <property type="match status" value="1"/>
</dbReference>